<dbReference type="OrthoDB" id="9915735at2"/>
<keyword evidence="1" id="KW-1133">Transmembrane helix</keyword>
<dbReference type="AlphaFoldDB" id="A0A3L9ZYP3"/>
<dbReference type="RefSeq" id="WP_121877802.1">
    <property type="nucleotide sequence ID" value="NZ_REFJ01000013.1"/>
</dbReference>
<evidence type="ECO:0000256" key="1">
    <source>
        <dbReference type="SAM" id="Phobius"/>
    </source>
</evidence>
<dbReference type="EMBL" id="REFJ01000013">
    <property type="protein sequence ID" value="RMA77497.1"/>
    <property type="molecule type" value="Genomic_DNA"/>
</dbReference>
<organism evidence="2 3">
    <name type="scientific">Umboniibacter marinipuniceus</name>
    <dbReference type="NCBI Taxonomy" id="569599"/>
    <lineage>
        <taxon>Bacteria</taxon>
        <taxon>Pseudomonadati</taxon>
        <taxon>Pseudomonadota</taxon>
        <taxon>Gammaproteobacteria</taxon>
        <taxon>Cellvibrionales</taxon>
        <taxon>Cellvibrionaceae</taxon>
        <taxon>Umboniibacter</taxon>
    </lineage>
</organism>
<reference evidence="2 3" key="1">
    <citation type="submission" date="2018-10" db="EMBL/GenBank/DDBJ databases">
        <title>Genomic Encyclopedia of Type Strains, Phase IV (KMG-IV): sequencing the most valuable type-strain genomes for metagenomic binning, comparative biology and taxonomic classification.</title>
        <authorList>
            <person name="Goeker M."/>
        </authorList>
    </citation>
    <scope>NUCLEOTIDE SEQUENCE [LARGE SCALE GENOMIC DNA]</scope>
    <source>
        <strain evidence="2 3">DSM 25080</strain>
    </source>
</reference>
<keyword evidence="3" id="KW-1185">Reference proteome</keyword>
<keyword evidence="1" id="KW-0472">Membrane</keyword>
<feature type="transmembrane region" description="Helical" evidence="1">
    <location>
        <begin position="14"/>
        <end position="34"/>
    </location>
</feature>
<name>A0A3L9ZYP3_9GAMM</name>
<accession>A0A3L9ZYP3</accession>
<evidence type="ECO:0000313" key="2">
    <source>
        <dbReference type="EMBL" id="RMA77497.1"/>
    </source>
</evidence>
<dbReference type="Proteomes" id="UP000267187">
    <property type="component" value="Unassembled WGS sequence"/>
</dbReference>
<keyword evidence="1" id="KW-0812">Transmembrane</keyword>
<proteinExistence type="predicted"/>
<evidence type="ECO:0000313" key="3">
    <source>
        <dbReference type="Proteomes" id="UP000267187"/>
    </source>
</evidence>
<gene>
    <name evidence="2" type="ORF">DFR27_2507</name>
</gene>
<protein>
    <submittedName>
        <fullName evidence="2">Uncharacterized protein</fullName>
    </submittedName>
</protein>
<sequence>MNHIMATLGGVGQLLQLVMAVFWLGAPIFIFLIYRCLKQIQTIHVATQSEIKELNASIKYLKRRYDETVDEQ</sequence>
<comment type="caution">
    <text evidence="2">The sequence shown here is derived from an EMBL/GenBank/DDBJ whole genome shotgun (WGS) entry which is preliminary data.</text>
</comment>